<evidence type="ECO:0000256" key="2">
    <source>
        <dbReference type="SAM" id="MobiDB-lite"/>
    </source>
</evidence>
<organism evidence="3 4">
    <name type="scientific">Tanacetum coccineum</name>
    <dbReference type="NCBI Taxonomy" id="301880"/>
    <lineage>
        <taxon>Eukaryota</taxon>
        <taxon>Viridiplantae</taxon>
        <taxon>Streptophyta</taxon>
        <taxon>Embryophyta</taxon>
        <taxon>Tracheophyta</taxon>
        <taxon>Spermatophyta</taxon>
        <taxon>Magnoliopsida</taxon>
        <taxon>eudicotyledons</taxon>
        <taxon>Gunneridae</taxon>
        <taxon>Pentapetalae</taxon>
        <taxon>asterids</taxon>
        <taxon>campanulids</taxon>
        <taxon>Asterales</taxon>
        <taxon>Asteraceae</taxon>
        <taxon>Asteroideae</taxon>
        <taxon>Anthemideae</taxon>
        <taxon>Anthemidinae</taxon>
        <taxon>Tanacetum</taxon>
    </lineage>
</organism>
<evidence type="ECO:0008006" key="5">
    <source>
        <dbReference type="Google" id="ProtNLM"/>
    </source>
</evidence>
<name>A0ABQ4WEW5_9ASTR</name>
<gene>
    <name evidence="3" type="ORF">Tco_0624757</name>
</gene>
<evidence type="ECO:0000313" key="3">
    <source>
        <dbReference type="EMBL" id="GJS51395.1"/>
    </source>
</evidence>
<dbReference type="Proteomes" id="UP001151760">
    <property type="component" value="Unassembled WGS sequence"/>
</dbReference>
<proteinExistence type="predicted"/>
<reference evidence="3" key="1">
    <citation type="journal article" date="2022" name="Int. J. Mol. Sci.">
        <title>Draft Genome of Tanacetum Coccineum: Genomic Comparison of Closely Related Tanacetum-Family Plants.</title>
        <authorList>
            <person name="Yamashiro T."/>
            <person name="Shiraishi A."/>
            <person name="Nakayama K."/>
            <person name="Satake H."/>
        </authorList>
    </citation>
    <scope>NUCLEOTIDE SEQUENCE</scope>
</reference>
<feature type="region of interest" description="Disordered" evidence="2">
    <location>
        <begin position="480"/>
        <end position="500"/>
    </location>
</feature>
<reference evidence="3" key="2">
    <citation type="submission" date="2022-01" db="EMBL/GenBank/DDBJ databases">
        <authorList>
            <person name="Yamashiro T."/>
            <person name="Shiraishi A."/>
            <person name="Satake H."/>
            <person name="Nakayama K."/>
        </authorList>
    </citation>
    <scope>NUCLEOTIDE SEQUENCE</scope>
</reference>
<dbReference type="EMBL" id="BQNB010008582">
    <property type="protein sequence ID" value="GJS51395.1"/>
    <property type="molecule type" value="Genomic_DNA"/>
</dbReference>
<keyword evidence="1" id="KW-0175">Coiled coil</keyword>
<sequence>MMTYLKHVGGKKHSDLKTKTFEEIHVLYERLKRQDQNFVAIRSAEDERQIKELNKDTKKKRLKKRVVKETPREEDTAKVHAEQEVTEQDIKKRKSGHYLEITPKDIELILWGDLKIMMESSTEENDQELKDGTVIYMLVERRYPLSKELLQRMLDLGLEVEEESTAALQLVKRLEKIVKSSKARTRAKIVVSGDEEDVDDTSKLGNSMIEDVDQYAGVTLVQIDAEDQGSVAKVLADAARVHTYTRRRRTVSTSSGGISTASRLISTAKESVSIVGASMPVSTAGMVQESIPSPRATKDKGKAIMQESKQPKKIKKRVQIQMSLDEELAQKLHEEEQARFNEQSCLGEDCWELCIPDLVKRLEKIVKSSKARTRAKIVVSGDEEDVDDTSKLGNSMIEDVDQYAGVTLVQIDAEDQGSVAKVLADAARVHTYTRRRRTVSTSSGGISTASRLISTAKESVSIVGASMPVSTAGMVQESIPSPRATKDKGKAIMQESKQPKKIKKRVQIQMSLDEELAQKLHEEEQARFNAEQEVKINAEQEELLASEVTDDEANPSVSNVDWDDVQAQIQVDEDLAQRMLEKEKESLSITERERLLAELIDKRKKLQAA</sequence>
<accession>A0ABQ4WEW5</accession>
<evidence type="ECO:0000256" key="1">
    <source>
        <dbReference type="SAM" id="Coils"/>
    </source>
</evidence>
<feature type="region of interest" description="Disordered" evidence="2">
    <location>
        <begin position="292"/>
        <end position="312"/>
    </location>
</feature>
<feature type="coiled-coil region" evidence="1">
    <location>
        <begin position="513"/>
        <end position="541"/>
    </location>
</feature>
<evidence type="ECO:0000313" key="4">
    <source>
        <dbReference type="Proteomes" id="UP001151760"/>
    </source>
</evidence>
<comment type="caution">
    <text evidence="3">The sequence shown here is derived from an EMBL/GenBank/DDBJ whole genome shotgun (WGS) entry which is preliminary data.</text>
</comment>
<protein>
    <recommendedName>
        <fullName evidence="5">J domain-containing protein</fullName>
    </recommendedName>
</protein>
<keyword evidence="4" id="KW-1185">Reference proteome</keyword>